<protein>
    <submittedName>
        <fullName evidence="1">Uncharacterized protein</fullName>
    </submittedName>
</protein>
<organism evidence="1 2">
    <name type="scientific">Methanosarcina acetivorans</name>
    <dbReference type="NCBI Taxonomy" id="2214"/>
    <lineage>
        <taxon>Archaea</taxon>
        <taxon>Methanobacteriati</taxon>
        <taxon>Methanobacteriota</taxon>
        <taxon>Stenosarchaea group</taxon>
        <taxon>Methanomicrobia</taxon>
        <taxon>Methanosarcinales</taxon>
        <taxon>Methanosarcinaceae</taxon>
        <taxon>Methanosarcina</taxon>
    </lineage>
</organism>
<dbReference type="EMBL" id="DUJU01000154">
    <property type="protein sequence ID" value="HIH95042.1"/>
    <property type="molecule type" value="Genomic_DNA"/>
</dbReference>
<accession>A0A832VZK9</accession>
<gene>
    <name evidence="1" type="ORF">HA338_13835</name>
</gene>
<dbReference type="AlphaFoldDB" id="A0A832VZK9"/>
<reference evidence="1" key="1">
    <citation type="journal article" date="2020" name="bioRxiv">
        <title>A rank-normalized archaeal taxonomy based on genome phylogeny resolves widespread incomplete and uneven classifications.</title>
        <authorList>
            <person name="Rinke C."/>
            <person name="Chuvochina M."/>
            <person name="Mussig A.J."/>
            <person name="Chaumeil P.-A."/>
            <person name="Waite D.W."/>
            <person name="Whitman W.B."/>
            <person name="Parks D.H."/>
            <person name="Hugenholtz P."/>
        </authorList>
    </citation>
    <scope>NUCLEOTIDE SEQUENCE</scope>
    <source>
        <strain evidence="1">UBA8876</strain>
    </source>
</reference>
<proteinExistence type="predicted"/>
<sequence length="108" mass="12714">MIEENDNEKGLTFRDEILSKYHKIPFDPEMDPKDLNEELADILIMHAEIRDILKKKPNKWKVEDFKKAAEILGKYFADWELNKILEACAQESWKNLDESLKSEPCVFG</sequence>
<name>A0A832VZK9_9EURY</name>
<dbReference type="Proteomes" id="UP000600774">
    <property type="component" value="Unassembled WGS sequence"/>
</dbReference>
<evidence type="ECO:0000313" key="1">
    <source>
        <dbReference type="EMBL" id="HIH95042.1"/>
    </source>
</evidence>
<dbReference type="GeneID" id="1476032"/>
<evidence type="ECO:0000313" key="2">
    <source>
        <dbReference type="Proteomes" id="UP000600774"/>
    </source>
</evidence>
<comment type="caution">
    <text evidence="1">The sequence shown here is derived from an EMBL/GenBank/DDBJ whole genome shotgun (WGS) entry which is preliminary data.</text>
</comment>
<dbReference type="RefSeq" id="WP_011024026.1">
    <property type="nucleotide sequence ID" value="NZ_DUJU01000154.1"/>
</dbReference>